<protein>
    <submittedName>
        <fullName evidence="1">Uncharacterized protein</fullName>
    </submittedName>
</protein>
<evidence type="ECO:0000313" key="2">
    <source>
        <dbReference type="Proteomes" id="UP000292564"/>
    </source>
</evidence>
<dbReference type="AlphaFoldDB" id="A0A4Q7Z959"/>
<dbReference type="RefSeq" id="WP_130513787.1">
    <property type="nucleotide sequence ID" value="NZ_SHKY01000002.1"/>
</dbReference>
<proteinExistence type="predicted"/>
<organism evidence="1 2">
    <name type="scientific">Krasilnikovia cinnamomea</name>
    <dbReference type="NCBI Taxonomy" id="349313"/>
    <lineage>
        <taxon>Bacteria</taxon>
        <taxon>Bacillati</taxon>
        <taxon>Actinomycetota</taxon>
        <taxon>Actinomycetes</taxon>
        <taxon>Micromonosporales</taxon>
        <taxon>Micromonosporaceae</taxon>
        <taxon>Krasilnikovia</taxon>
    </lineage>
</organism>
<name>A0A4Q7Z959_9ACTN</name>
<keyword evidence="2" id="KW-1185">Reference proteome</keyword>
<reference evidence="1 2" key="1">
    <citation type="submission" date="2019-02" db="EMBL/GenBank/DDBJ databases">
        <title>Sequencing the genomes of 1000 actinobacteria strains.</title>
        <authorList>
            <person name="Klenk H.-P."/>
        </authorList>
    </citation>
    <scope>NUCLEOTIDE SEQUENCE [LARGE SCALE GENOMIC DNA]</scope>
    <source>
        <strain evidence="1 2">DSM 45162</strain>
    </source>
</reference>
<dbReference type="OrthoDB" id="3296290at2"/>
<dbReference type="EMBL" id="SHKY01000002">
    <property type="protein sequence ID" value="RZU46591.1"/>
    <property type="molecule type" value="Genomic_DNA"/>
</dbReference>
<comment type="caution">
    <text evidence="1">The sequence shown here is derived from an EMBL/GenBank/DDBJ whole genome shotgun (WGS) entry which is preliminary data.</text>
</comment>
<gene>
    <name evidence="1" type="ORF">EV385_6666</name>
</gene>
<accession>A0A4Q7Z959</accession>
<dbReference type="Proteomes" id="UP000292564">
    <property type="component" value="Unassembled WGS sequence"/>
</dbReference>
<sequence>MPLETYEFDDDSYTATANAGVNVPAVLAVLHGHPVHRQHIGTTGLIITGRAPDGQIISVGLLEIPGRDDTYRVAQVHVLPPAQAAAFEHRMGGE</sequence>
<evidence type="ECO:0000313" key="1">
    <source>
        <dbReference type="EMBL" id="RZU46591.1"/>
    </source>
</evidence>